<comment type="caution">
    <text evidence="1">The sequence shown here is derived from an EMBL/GenBank/DDBJ whole genome shotgun (WGS) entry which is preliminary data.</text>
</comment>
<dbReference type="EMBL" id="BMAT01000071">
    <property type="protein sequence ID" value="GFR59108.1"/>
    <property type="molecule type" value="Genomic_DNA"/>
</dbReference>
<organism evidence="1 2">
    <name type="scientific">Elysia marginata</name>
    <dbReference type="NCBI Taxonomy" id="1093978"/>
    <lineage>
        <taxon>Eukaryota</taxon>
        <taxon>Metazoa</taxon>
        <taxon>Spiralia</taxon>
        <taxon>Lophotrochozoa</taxon>
        <taxon>Mollusca</taxon>
        <taxon>Gastropoda</taxon>
        <taxon>Heterobranchia</taxon>
        <taxon>Euthyneura</taxon>
        <taxon>Panpulmonata</taxon>
        <taxon>Sacoglossa</taxon>
        <taxon>Placobranchoidea</taxon>
        <taxon>Plakobranchidae</taxon>
        <taxon>Elysia</taxon>
    </lineage>
</organism>
<accession>A0AAV4EDF5</accession>
<dbReference type="AlphaFoldDB" id="A0AAV4EDF5"/>
<sequence length="103" mass="10727">MTSVIAGGNNAAALRTIFLPVAPAIIASGNMTSCIYAQDKTISRCLRGLTAFHTGTTMSGLDCCFQMVTLNRCTGVVLLEAGWLSTAHCLALPSLPACPRPPT</sequence>
<evidence type="ECO:0000313" key="2">
    <source>
        <dbReference type="Proteomes" id="UP000762676"/>
    </source>
</evidence>
<reference evidence="1 2" key="1">
    <citation type="journal article" date="2021" name="Elife">
        <title>Chloroplast acquisition without the gene transfer in kleptoplastic sea slugs, Plakobranchus ocellatus.</title>
        <authorList>
            <person name="Maeda T."/>
            <person name="Takahashi S."/>
            <person name="Yoshida T."/>
            <person name="Shimamura S."/>
            <person name="Takaki Y."/>
            <person name="Nagai Y."/>
            <person name="Toyoda A."/>
            <person name="Suzuki Y."/>
            <person name="Arimoto A."/>
            <person name="Ishii H."/>
            <person name="Satoh N."/>
            <person name="Nishiyama T."/>
            <person name="Hasebe M."/>
            <person name="Maruyama T."/>
            <person name="Minagawa J."/>
            <person name="Obokata J."/>
            <person name="Shigenobu S."/>
        </authorList>
    </citation>
    <scope>NUCLEOTIDE SEQUENCE [LARGE SCALE GENOMIC DNA]</scope>
</reference>
<gene>
    <name evidence="1" type="ORF">ElyMa_000047900</name>
</gene>
<proteinExistence type="predicted"/>
<name>A0AAV4EDF5_9GAST</name>
<keyword evidence="2" id="KW-1185">Reference proteome</keyword>
<evidence type="ECO:0000313" key="1">
    <source>
        <dbReference type="EMBL" id="GFR59108.1"/>
    </source>
</evidence>
<dbReference type="Proteomes" id="UP000762676">
    <property type="component" value="Unassembled WGS sequence"/>
</dbReference>
<protein>
    <submittedName>
        <fullName evidence="1">Uncharacterized protein</fullName>
    </submittedName>
</protein>